<dbReference type="InterPro" id="IPR032710">
    <property type="entry name" value="NTF2-like_dom_sf"/>
</dbReference>
<keyword evidence="5" id="KW-0804">Transcription</keyword>
<dbReference type="InterPro" id="IPR014284">
    <property type="entry name" value="RNA_pol_sigma-70_dom"/>
</dbReference>
<dbReference type="Pfam" id="PF08281">
    <property type="entry name" value="Sigma70_r4_2"/>
    <property type="match status" value="1"/>
</dbReference>
<dbReference type="InterPro" id="IPR013325">
    <property type="entry name" value="RNA_pol_sigma_r2"/>
</dbReference>
<dbReference type="NCBIfam" id="NF006089">
    <property type="entry name" value="PRK08241.1"/>
    <property type="match status" value="1"/>
</dbReference>
<comment type="caution">
    <text evidence="9">The sequence shown here is derived from an EMBL/GenBank/DDBJ whole genome shotgun (WGS) entry which is preliminary data.</text>
</comment>
<dbReference type="OrthoDB" id="6689546at2"/>
<dbReference type="InterPro" id="IPR037401">
    <property type="entry name" value="SnoaL-like"/>
</dbReference>
<evidence type="ECO:0000259" key="8">
    <source>
        <dbReference type="Pfam" id="PF12680"/>
    </source>
</evidence>
<dbReference type="GO" id="GO:0016987">
    <property type="term" value="F:sigma factor activity"/>
    <property type="evidence" value="ECO:0007669"/>
    <property type="project" value="UniProtKB-KW"/>
</dbReference>
<dbReference type="InterPro" id="IPR014305">
    <property type="entry name" value="RNA_pol_sigma-G_actinobac"/>
</dbReference>
<gene>
    <name evidence="9" type="ORF">EV653_0525</name>
</gene>
<evidence type="ECO:0000313" key="10">
    <source>
        <dbReference type="Proteomes" id="UP000295146"/>
    </source>
</evidence>
<dbReference type="AlphaFoldDB" id="A0A4R8CGF7"/>
<dbReference type="EMBL" id="SODP01000001">
    <property type="protein sequence ID" value="TDW75398.1"/>
    <property type="molecule type" value="Genomic_DNA"/>
</dbReference>
<sequence>MTDQSVPVDAAAFATLVQPYRRELLVHCYRMLGSMQDAEDALQEALVAAWRGLPEFEGRSSLRTWLYRVTTNRCLNVRRSMLRRREMEWNVPDFLPPEPTKLGEVVWLEPMPTGAAAPGPDQHVEQAETISLTFLTALQHLPRRQVAALLLRDLLGFSAAEVADMLASTEQAVHSALKRARAGMARVGRDLPTHDGDLSADARRAAASFARAYEASDLDGLLALLTDDVFLSMPPMPLEYVGRDLVGQFTQLFFATGRRYRLVGTEANGQPAFGVYVLAPDGNFHATGLFVLAIRGDRVSALTRFESSHLAAFGLPRWLPAGPSARPEP</sequence>
<keyword evidence="10" id="KW-1185">Reference proteome</keyword>
<dbReference type="InterPro" id="IPR013324">
    <property type="entry name" value="RNA_pol_sigma_r3/r4-like"/>
</dbReference>
<dbReference type="SUPFAM" id="SSF54427">
    <property type="entry name" value="NTF2-like"/>
    <property type="match status" value="1"/>
</dbReference>
<dbReference type="Proteomes" id="UP000295146">
    <property type="component" value="Unassembled WGS sequence"/>
</dbReference>
<dbReference type="Pfam" id="PF12680">
    <property type="entry name" value="SnoaL_2"/>
    <property type="match status" value="1"/>
</dbReference>
<dbReference type="Gene3D" id="1.10.10.10">
    <property type="entry name" value="Winged helix-like DNA-binding domain superfamily/Winged helix DNA-binding domain"/>
    <property type="match status" value="1"/>
</dbReference>
<evidence type="ECO:0000256" key="3">
    <source>
        <dbReference type="ARBA" id="ARBA00023015"/>
    </source>
</evidence>
<organism evidence="9 10">
    <name type="scientific">Kribbella pratensis</name>
    <dbReference type="NCBI Taxonomy" id="2512112"/>
    <lineage>
        <taxon>Bacteria</taxon>
        <taxon>Bacillati</taxon>
        <taxon>Actinomycetota</taxon>
        <taxon>Actinomycetes</taxon>
        <taxon>Propionibacteriales</taxon>
        <taxon>Kribbellaceae</taxon>
        <taxon>Kribbella</taxon>
    </lineage>
</organism>
<evidence type="ECO:0000256" key="5">
    <source>
        <dbReference type="ARBA" id="ARBA00023163"/>
    </source>
</evidence>
<dbReference type="NCBIfam" id="TIGR02960">
    <property type="entry name" value="SigX5"/>
    <property type="match status" value="1"/>
</dbReference>
<name>A0A4R8CGF7_9ACTN</name>
<dbReference type="GO" id="GO:0003677">
    <property type="term" value="F:DNA binding"/>
    <property type="evidence" value="ECO:0007669"/>
    <property type="project" value="InterPro"/>
</dbReference>
<evidence type="ECO:0000259" key="7">
    <source>
        <dbReference type="Pfam" id="PF08281"/>
    </source>
</evidence>
<dbReference type="PANTHER" id="PTHR30173:SF36">
    <property type="entry name" value="ECF RNA POLYMERASE SIGMA FACTOR SIGJ"/>
    <property type="match status" value="1"/>
</dbReference>
<dbReference type="PANTHER" id="PTHR30173">
    <property type="entry name" value="SIGMA 19 FACTOR"/>
    <property type="match status" value="1"/>
</dbReference>
<evidence type="ECO:0000256" key="4">
    <source>
        <dbReference type="ARBA" id="ARBA00023082"/>
    </source>
</evidence>
<feature type="domain" description="RNA polymerase sigma-70 region 2" evidence="6">
    <location>
        <begin position="16"/>
        <end position="80"/>
    </location>
</feature>
<dbReference type="Gene3D" id="3.10.450.50">
    <property type="match status" value="1"/>
</dbReference>
<feature type="domain" description="SnoaL-like" evidence="8">
    <location>
        <begin position="208"/>
        <end position="300"/>
    </location>
</feature>
<reference evidence="9 10" key="1">
    <citation type="submission" date="2019-03" db="EMBL/GenBank/DDBJ databases">
        <title>Genomic Encyclopedia of Type Strains, Phase III (KMG-III): the genomes of soil and plant-associated and newly described type strains.</title>
        <authorList>
            <person name="Whitman W."/>
        </authorList>
    </citation>
    <scope>NUCLEOTIDE SEQUENCE [LARGE SCALE GENOMIC DNA]</scope>
    <source>
        <strain evidence="9 10">VKM Ac-2573</strain>
    </source>
</reference>
<proteinExistence type="inferred from homology"/>
<dbReference type="InterPro" id="IPR007627">
    <property type="entry name" value="RNA_pol_sigma70_r2"/>
</dbReference>
<comment type="subunit">
    <text evidence="2">Interacts transiently with the RNA polymerase catalytic core formed by RpoA, RpoB, RpoC and RpoZ (2 alpha, 1 beta, 1 beta' and 1 omega subunit) to form the RNA polymerase holoenzyme that can initiate transcription.</text>
</comment>
<protein>
    <submittedName>
        <fullName evidence="9">RNA polymerase sigma-70 factor (ECF subfamily)</fullName>
    </submittedName>
</protein>
<evidence type="ECO:0000259" key="6">
    <source>
        <dbReference type="Pfam" id="PF04542"/>
    </source>
</evidence>
<comment type="similarity">
    <text evidence="1">Belongs to the sigma-70 factor family. ECF subfamily.</text>
</comment>
<keyword evidence="3" id="KW-0805">Transcription regulation</keyword>
<evidence type="ECO:0000256" key="1">
    <source>
        <dbReference type="ARBA" id="ARBA00010641"/>
    </source>
</evidence>
<evidence type="ECO:0000313" key="9">
    <source>
        <dbReference type="EMBL" id="TDW75398.1"/>
    </source>
</evidence>
<dbReference type="InterPro" id="IPR013249">
    <property type="entry name" value="RNA_pol_sigma70_r4_t2"/>
</dbReference>
<dbReference type="SUPFAM" id="SSF88946">
    <property type="entry name" value="Sigma2 domain of RNA polymerase sigma factors"/>
    <property type="match status" value="1"/>
</dbReference>
<dbReference type="SUPFAM" id="SSF88659">
    <property type="entry name" value="Sigma3 and sigma4 domains of RNA polymerase sigma factors"/>
    <property type="match status" value="1"/>
</dbReference>
<dbReference type="NCBIfam" id="TIGR02937">
    <property type="entry name" value="sigma70-ECF"/>
    <property type="match status" value="1"/>
</dbReference>
<dbReference type="RefSeq" id="WP_134097567.1">
    <property type="nucleotide sequence ID" value="NZ_SODP01000001.1"/>
</dbReference>
<accession>A0A4R8CGF7</accession>
<feature type="domain" description="RNA polymerase sigma factor 70 region 4 type 2" evidence="7">
    <location>
        <begin position="134"/>
        <end position="182"/>
    </location>
</feature>
<dbReference type="Pfam" id="PF04542">
    <property type="entry name" value="Sigma70_r2"/>
    <property type="match status" value="1"/>
</dbReference>
<dbReference type="InterPro" id="IPR036388">
    <property type="entry name" value="WH-like_DNA-bd_sf"/>
</dbReference>
<evidence type="ECO:0000256" key="2">
    <source>
        <dbReference type="ARBA" id="ARBA00011344"/>
    </source>
</evidence>
<dbReference type="Gene3D" id="1.10.1740.10">
    <property type="match status" value="1"/>
</dbReference>
<keyword evidence="4" id="KW-0731">Sigma factor</keyword>
<dbReference type="InterPro" id="IPR052704">
    <property type="entry name" value="ECF_Sigma-70_Domain"/>
</dbReference>
<dbReference type="GO" id="GO:0006352">
    <property type="term" value="P:DNA-templated transcription initiation"/>
    <property type="evidence" value="ECO:0007669"/>
    <property type="project" value="InterPro"/>
</dbReference>